<reference evidence="4 5" key="1">
    <citation type="submission" date="2016-08" db="EMBL/GenBank/DDBJ databases">
        <title>Genomes of anaerobic fungi encode conserved fungal cellulosomes for biomass hydrolysis.</title>
        <authorList>
            <consortium name="DOE Joint Genome Institute"/>
            <person name="Haitjema C.H."/>
            <person name="Gilmore S.P."/>
            <person name="Henske J.K."/>
            <person name="Solomon K.V."/>
            <person name="De Groot R."/>
            <person name="Kuo A."/>
            <person name="Mondo S.J."/>
            <person name="Salamov A.A."/>
            <person name="Labutti K."/>
            <person name="Zhao Z."/>
            <person name="Chiniquy J."/>
            <person name="Barry K."/>
            <person name="Brewer H.M."/>
            <person name="Purvine S.O."/>
            <person name="Wright A.T."/>
            <person name="Boxma B."/>
            <person name="Van Alen T."/>
            <person name="Hackstein J.H."/>
            <person name="Baker S.E."/>
            <person name="Grigoriev I.V."/>
            <person name="O'Malley M.A."/>
        </authorList>
    </citation>
    <scope>NUCLEOTIDE SEQUENCE [LARGE SCALE GENOMIC DNA]</scope>
    <source>
        <strain evidence="5">finn</strain>
    </source>
</reference>
<dbReference type="PANTHER" id="PTHR24188">
    <property type="entry name" value="ANKYRIN REPEAT PROTEIN"/>
    <property type="match status" value="1"/>
</dbReference>
<dbReference type="EMBL" id="MCFH01000023">
    <property type="protein sequence ID" value="ORX49627.1"/>
    <property type="molecule type" value="Genomic_DNA"/>
</dbReference>
<evidence type="ECO:0000256" key="2">
    <source>
        <dbReference type="ARBA" id="ARBA00023043"/>
    </source>
</evidence>
<feature type="repeat" description="ANK" evidence="3">
    <location>
        <begin position="210"/>
        <end position="242"/>
    </location>
</feature>
<dbReference type="SMART" id="SM00248">
    <property type="entry name" value="ANK"/>
    <property type="match status" value="6"/>
</dbReference>
<proteinExistence type="predicted"/>
<evidence type="ECO:0000256" key="3">
    <source>
        <dbReference type="PROSITE-ProRule" id="PRU00023"/>
    </source>
</evidence>
<feature type="repeat" description="ANK" evidence="3">
    <location>
        <begin position="276"/>
        <end position="310"/>
    </location>
</feature>
<dbReference type="STRING" id="1754191.A0A1Y1V839"/>
<feature type="repeat" description="ANK" evidence="3">
    <location>
        <begin position="177"/>
        <end position="209"/>
    </location>
</feature>
<name>A0A1Y1V839_9FUNG</name>
<evidence type="ECO:0000256" key="1">
    <source>
        <dbReference type="ARBA" id="ARBA00022737"/>
    </source>
</evidence>
<dbReference type="Gene3D" id="1.25.40.20">
    <property type="entry name" value="Ankyrin repeat-containing domain"/>
    <property type="match status" value="2"/>
</dbReference>
<gene>
    <name evidence="4" type="ORF">BCR36DRAFT_583702</name>
</gene>
<organism evidence="4 5">
    <name type="scientific">Piromyces finnis</name>
    <dbReference type="NCBI Taxonomy" id="1754191"/>
    <lineage>
        <taxon>Eukaryota</taxon>
        <taxon>Fungi</taxon>
        <taxon>Fungi incertae sedis</taxon>
        <taxon>Chytridiomycota</taxon>
        <taxon>Chytridiomycota incertae sedis</taxon>
        <taxon>Neocallimastigomycetes</taxon>
        <taxon>Neocallimastigales</taxon>
        <taxon>Neocallimastigaceae</taxon>
        <taxon>Piromyces</taxon>
    </lineage>
</organism>
<dbReference type="PRINTS" id="PR01415">
    <property type="entry name" value="ANKYRIN"/>
</dbReference>
<feature type="repeat" description="ANK" evidence="3">
    <location>
        <begin position="344"/>
        <end position="370"/>
    </location>
</feature>
<sequence>MINQEKYNKLYEYIKEEGIQQVILNKIDSPRGILNEYDKKDIIICLYLVAIDNEDLESLMKLNFEISKNKIIEETDIVYNIYIKNLLSVNRLKKIISLNFGTEIHFEITTKLLISLIKNEEIKLIKILFNNILFDNNFVLSLLYYYKYKKSLSNSKLQNFIINEKKKIDLNQLFDYDDYTFLSYSCEKGNEEIIKCLIKQGANIEKRNQLGETPLFNACRSKKVNIVKYLLECGAKINRENILGETPLFIACEIKNEMIAKILIDYGAEINKEDNDGETPLFIACEYGNLNKNLIKMLVEHGALVNKENEYGRTPLFYVIEYGNEDIVKYLVQHGADINKKDDNGNTPIFFAYKNKKDNIIKYLIDQGADKVNNI</sequence>
<dbReference type="SUPFAM" id="SSF48403">
    <property type="entry name" value="Ankyrin repeat"/>
    <property type="match status" value="1"/>
</dbReference>
<dbReference type="PROSITE" id="PS50088">
    <property type="entry name" value="ANK_REPEAT"/>
    <property type="match status" value="6"/>
</dbReference>
<reference evidence="4 5" key="2">
    <citation type="submission" date="2016-08" db="EMBL/GenBank/DDBJ databases">
        <title>Pervasive Adenine N6-methylation of Active Genes in Fungi.</title>
        <authorList>
            <consortium name="DOE Joint Genome Institute"/>
            <person name="Mondo S.J."/>
            <person name="Dannebaum R.O."/>
            <person name="Kuo R.C."/>
            <person name="Labutti K."/>
            <person name="Haridas S."/>
            <person name="Kuo A."/>
            <person name="Salamov A."/>
            <person name="Ahrendt S.R."/>
            <person name="Lipzen A."/>
            <person name="Sullivan W."/>
            <person name="Andreopoulos W.B."/>
            <person name="Clum A."/>
            <person name="Lindquist E."/>
            <person name="Daum C."/>
            <person name="Ramamoorthy G.K."/>
            <person name="Gryganskyi A."/>
            <person name="Culley D."/>
            <person name="Magnuson J.K."/>
            <person name="James T.Y."/>
            <person name="O'Malley M.A."/>
            <person name="Stajich J.E."/>
            <person name="Spatafora J.W."/>
            <person name="Visel A."/>
            <person name="Grigoriev I.V."/>
        </authorList>
    </citation>
    <scope>NUCLEOTIDE SEQUENCE [LARGE SCALE GENOMIC DNA]</scope>
    <source>
        <strain evidence="5">finn</strain>
    </source>
</reference>
<dbReference type="Pfam" id="PF13637">
    <property type="entry name" value="Ank_4"/>
    <property type="match status" value="1"/>
</dbReference>
<keyword evidence="1" id="KW-0677">Repeat</keyword>
<feature type="repeat" description="ANK" evidence="3">
    <location>
        <begin position="311"/>
        <end position="343"/>
    </location>
</feature>
<dbReference type="PANTHER" id="PTHR24188:SF29">
    <property type="entry name" value="GH09064P"/>
    <property type="match status" value="1"/>
</dbReference>
<dbReference type="PROSITE" id="PS50297">
    <property type="entry name" value="ANK_REP_REGION"/>
    <property type="match status" value="6"/>
</dbReference>
<accession>A0A1Y1V839</accession>
<evidence type="ECO:0000313" key="5">
    <source>
        <dbReference type="Proteomes" id="UP000193719"/>
    </source>
</evidence>
<dbReference type="OrthoDB" id="20052at2759"/>
<dbReference type="Pfam" id="PF12796">
    <property type="entry name" value="Ank_2"/>
    <property type="match status" value="2"/>
</dbReference>
<keyword evidence="2 3" id="KW-0040">ANK repeat</keyword>
<dbReference type="Proteomes" id="UP000193719">
    <property type="component" value="Unassembled WGS sequence"/>
</dbReference>
<evidence type="ECO:0000313" key="4">
    <source>
        <dbReference type="EMBL" id="ORX49627.1"/>
    </source>
</evidence>
<dbReference type="InterPro" id="IPR002110">
    <property type="entry name" value="Ankyrin_rpt"/>
</dbReference>
<protein>
    <submittedName>
        <fullName evidence="4">Ankyrin</fullName>
    </submittedName>
</protein>
<dbReference type="AlphaFoldDB" id="A0A1Y1V839"/>
<keyword evidence="5" id="KW-1185">Reference proteome</keyword>
<dbReference type="InterPro" id="IPR036770">
    <property type="entry name" value="Ankyrin_rpt-contain_sf"/>
</dbReference>
<feature type="repeat" description="ANK" evidence="3">
    <location>
        <begin position="243"/>
        <end position="275"/>
    </location>
</feature>
<comment type="caution">
    <text evidence="4">The sequence shown here is derived from an EMBL/GenBank/DDBJ whole genome shotgun (WGS) entry which is preliminary data.</text>
</comment>